<gene>
    <name evidence="12" type="ORF">GGP71_000275</name>
</gene>
<dbReference type="PROSITE" id="PS51643">
    <property type="entry name" value="HD_CAS3"/>
    <property type="match status" value="1"/>
</dbReference>
<dbReference type="GO" id="GO:0003724">
    <property type="term" value="F:RNA helicase activity"/>
    <property type="evidence" value="ECO:0007669"/>
    <property type="project" value="TreeGrafter"/>
</dbReference>
<keyword evidence="12" id="KW-0255">Endonuclease</keyword>
<name>A0A9X2TCV3_9BACT</name>
<dbReference type="SMART" id="SM00487">
    <property type="entry name" value="DEXDc"/>
    <property type="match status" value="1"/>
</dbReference>
<keyword evidence="5" id="KW-0547">Nucleotide-binding</keyword>
<dbReference type="EC" id="3.1.-.-" evidence="12"/>
<keyword evidence="4" id="KW-0479">Metal-binding</keyword>
<evidence type="ECO:0000256" key="8">
    <source>
        <dbReference type="ARBA" id="ARBA00022840"/>
    </source>
</evidence>
<evidence type="ECO:0000256" key="9">
    <source>
        <dbReference type="ARBA" id="ARBA00023118"/>
    </source>
</evidence>
<dbReference type="Pfam" id="PF22590">
    <property type="entry name" value="Cas3-like_C_2"/>
    <property type="match status" value="1"/>
</dbReference>
<protein>
    <submittedName>
        <fullName evidence="12">CRISPR-associated endonuclease/helicase Cas3</fullName>
        <ecNumber evidence="12">3.1.-.-</ecNumber>
        <ecNumber evidence="12">3.6.4.-</ecNumber>
    </submittedName>
</protein>
<dbReference type="InterPro" id="IPR011545">
    <property type="entry name" value="DEAD/DEAH_box_helicase_dom"/>
</dbReference>
<dbReference type="InterPro" id="IPR006474">
    <property type="entry name" value="Helicase_Cas3_CRISPR-ass_core"/>
</dbReference>
<dbReference type="Pfam" id="PF00270">
    <property type="entry name" value="DEAD"/>
    <property type="match status" value="1"/>
</dbReference>
<comment type="caution">
    <text evidence="12">The sequence shown here is derived from an EMBL/GenBank/DDBJ whole genome shotgun (WGS) entry which is preliminary data.</text>
</comment>
<comment type="similarity">
    <text evidence="1">In the N-terminal section; belongs to the CRISPR-associated nuclease Cas3-HD family.</text>
</comment>
<dbReference type="GO" id="GO:0016787">
    <property type="term" value="F:hydrolase activity"/>
    <property type="evidence" value="ECO:0007669"/>
    <property type="project" value="UniProtKB-KW"/>
</dbReference>
<dbReference type="GO" id="GO:0004519">
    <property type="term" value="F:endonuclease activity"/>
    <property type="evidence" value="ECO:0007669"/>
    <property type="project" value="UniProtKB-KW"/>
</dbReference>
<evidence type="ECO:0000259" key="11">
    <source>
        <dbReference type="PROSITE" id="PS51643"/>
    </source>
</evidence>
<keyword evidence="7" id="KW-0347">Helicase</keyword>
<dbReference type="GO" id="GO:0003723">
    <property type="term" value="F:RNA binding"/>
    <property type="evidence" value="ECO:0007669"/>
    <property type="project" value="TreeGrafter"/>
</dbReference>
<evidence type="ECO:0000313" key="13">
    <source>
        <dbReference type="Proteomes" id="UP001155027"/>
    </source>
</evidence>
<feature type="domain" description="Helicase ATP-binding" evidence="10">
    <location>
        <begin position="214"/>
        <end position="393"/>
    </location>
</feature>
<dbReference type="InterPro" id="IPR014001">
    <property type="entry name" value="Helicase_ATP-bd"/>
</dbReference>
<feature type="domain" description="HD Cas3-type" evidence="11">
    <location>
        <begin position="8"/>
        <end position="175"/>
    </location>
</feature>
<dbReference type="InterPro" id="IPR038257">
    <property type="entry name" value="CRISPR-assoc_Cas3_HD_sf"/>
</dbReference>
<dbReference type="PANTHER" id="PTHR47963:SF9">
    <property type="entry name" value="CRISPR-ASSOCIATED ENDONUCLEASE_HELICASE CAS3"/>
    <property type="match status" value="1"/>
</dbReference>
<evidence type="ECO:0000256" key="6">
    <source>
        <dbReference type="ARBA" id="ARBA00022801"/>
    </source>
</evidence>
<dbReference type="GO" id="GO:0051607">
    <property type="term" value="P:defense response to virus"/>
    <property type="evidence" value="ECO:0007669"/>
    <property type="project" value="UniProtKB-KW"/>
</dbReference>
<dbReference type="SUPFAM" id="SSF52540">
    <property type="entry name" value="P-loop containing nucleoside triphosphate hydrolases"/>
    <property type="match status" value="1"/>
</dbReference>
<keyword evidence="6 12" id="KW-0378">Hydrolase</keyword>
<comment type="similarity">
    <text evidence="2">In the central section; belongs to the CRISPR-associated helicase Cas3 family.</text>
</comment>
<accession>A0A9X2TCV3</accession>
<dbReference type="GO" id="GO:0046872">
    <property type="term" value="F:metal ion binding"/>
    <property type="evidence" value="ECO:0007669"/>
    <property type="project" value="UniProtKB-KW"/>
</dbReference>
<dbReference type="GO" id="GO:0005524">
    <property type="term" value="F:ATP binding"/>
    <property type="evidence" value="ECO:0007669"/>
    <property type="project" value="UniProtKB-KW"/>
</dbReference>
<keyword evidence="8" id="KW-0067">ATP-binding</keyword>
<evidence type="ECO:0000259" key="10">
    <source>
        <dbReference type="PROSITE" id="PS51192"/>
    </source>
</evidence>
<evidence type="ECO:0000256" key="3">
    <source>
        <dbReference type="ARBA" id="ARBA00022722"/>
    </source>
</evidence>
<organism evidence="12 13">
    <name type="scientific">Salinibacter ruber</name>
    <dbReference type="NCBI Taxonomy" id="146919"/>
    <lineage>
        <taxon>Bacteria</taxon>
        <taxon>Pseudomonadati</taxon>
        <taxon>Rhodothermota</taxon>
        <taxon>Rhodothermia</taxon>
        <taxon>Rhodothermales</taxon>
        <taxon>Salinibacteraceae</taxon>
        <taxon>Salinibacter</taxon>
    </lineage>
</organism>
<evidence type="ECO:0000256" key="7">
    <source>
        <dbReference type="ARBA" id="ARBA00022806"/>
    </source>
</evidence>
<dbReference type="RefSeq" id="WP_259079207.1">
    <property type="nucleotide sequence ID" value="NZ_JANUAU010000001.1"/>
</dbReference>
<dbReference type="PROSITE" id="PS51192">
    <property type="entry name" value="HELICASE_ATP_BIND_1"/>
    <property type="match status" value="1"/>
</dbReference>
<dbReference type="InterPro" id="IPR006483">
    <property type="entry name" value="CRISPR-assoc_Cas3_HD"/>
</dbReference>
<evidence type="ECO:0000256" key="2">
    <source>
        <dbReference type="ARBA" id="ARBA00009046"/>
    </source>
</evidence>
<dbReference type="Gene3D" id="1.10.3210.30">
    <property type="match status" value="1"/>
</dbReference>
<dbReference type="InterPro" id="IPR054712">
    <property type="entry name" value="Cas3-like_dom"/>
</dbReference>
<evidence type="ECO:0000313" key="12">
    <source>
        <dbReference type="EMBL" id="MCS3676379.1"/>
    </source>
</evidence>
<dbReference type="AlphaFoldDB" id="A0A9X2TCV3"/>
<dbReference type="Gene3D" id="3.40.50.300">
    <property type="entry name" value="P-loop containing nucleotide triphosphate hydrolases"/>
    <property type="match status" value="2"/>
</dbReference>
<sequence>MNDNALAKTDPPLTLQEHTEDVVAEAESILARLRYHVKYHRLTGADLRERLLQAAVHHDRGKAHARWQKCAEEDRLREVGLRHELASLRAIDGDENVSLDDPSRVAIGAHHNKLSWAHEARWTTGGPGYDDHTGYWQAMRERQRNGRHEDFSALVRQRYEYDVVRALLQLADRRASQIESPEAPDPLPLRPFRYHFPHTDEDGAPSYRPVQEAALEHADEPTLALRSETGSGKTAASLLWAREQVRNQRARRAIIALPTRFTASSLAADTETHVTSGLYHSSAWQHLNDADRLFERLSMARQFLYPLTVTTIDQVLACLTGRREEDHLRFANLAHSALIIDECDFYDDVVQANIETMMSVLRELEVPVLVMSATLPDEHLSVYFPGRDDPPSPLDTTTADTTVEIASIHGVGELDQDEEGAEDMDWLVDTAREASRLIVYANTVDRAAAYYRLLARHRDDLVLYHSRFTEPHKADKERAIRSMLGDGGSGGVAVMTQIGEMSLNVSAPVMVSELCPIDRLAQRTGRLSRFTDTDGTLHLIRPLRDGTLYPAPYGTLPPGEGWQASDALLQTDEELQEGQRLTKLDLKERTNAVYNEPLSFSDQAERNQEALRQEFRQHWLIRPQTTQEEDETDTARWQSRIIGPQVEVFVSEDHVQGQYEGYRAYQQATTQYAVSIPSYRYDQYSDRFVTQEVEVGTDNIEQVVALTEPSPYDQDTGLVFSQDTD</sequence>
<evidence type="ECO:0000256" key="4">
    <source>
        <dbReference type="ARBA" id="ARBA00022723"/>
    </source>
</evidence>
<dbReference type="EC" id="3.6.4.-" evidence="12"/>
<reference evidence="12" key="1">
    <citation type="submission" date="2022-08" db="EMBL/GenBank/DDBJ databases">
        <title>Genomic Encyclopedia of Type Strains, Phase V (KMG-V): Genome sequencing to study the core and pangenomes of soil and plant-associated prokaryotes.</title>
        <authorList>
            <person name="Whitman W."/>
        </authorList>
    </citation>
    <scope>NUCLEOTIDE SEQUENCE</scope>
    <source>
        <strain evidence="12">0</strain>
    </source>
</reference>
<dbReference type="Proteomes" id="UP001155027">
    <property type="component" value="Unassembled WGS sequence"/>
</dbReference>
<dbReference type="InterPro" id="IPR027417">
    <property type="entry name" value="P-loop_NTPase"/>
</dbReference>
<dbReference type="EMBL" id="JANUAU010000001">
    <property type="protein sequence ID" value="MCS3676379.1"/>
    <property type="molecule type" value="Genomic_DNA"/>
</dbReference>
<proteinExistence type="inferred from homology"/>
<dbReference type="NCBIfam" id="TIGR01596">
    <property type="entry name" value="cas3_HD"/>
    <property type="match status" value="1"/>
</dbReference>
<keyword evidence="9" id="KW-0051">Antiviral defense</keyword>
<dbReference type="NCBIfam" id="TIGR01587">
    <property type="entry name" value="cas3_core"/>
    <property type="match status" value="1"/>
</dbReference>
<keyword evidence="3" id="KW-0540">Nuclease</keyword>
<evidence type="ECO:0000256" key="1">
    <source>
        <dbReference type="ARBA" id="ARBA00006847"/>
    </source>
</evidence>
<evidence type="ECO:0000256" key="5">
    <source>
        <dbReference type="ARBA" id="ARBA00022741"/>
    </source>
</evidence>
<dbReference type="InterPro" id="IPR050547">
    <property type="entry name" value="DEAD_box_RNA_helicases"/>
</dbReference>
<dbReference type="PANTHER" id="PTHR47963">
    <property type="entry name" value="DEAD-BOX ATP-DEPENDENT RNA HELICASE 47, MITOCHONDRIAL"/>
    <property type="match status" value="1"/>
</dbReference>